<dbReference type="GO" id="GO:0008270">
    <property type="term" value="F:zinc ion binding"/>
    <property type="evidence" value="ECO:0007669"/>
    <property type="project" value="InterPro"/>
</dbReference>
<dbReference type="EMBL" id="NBIV01000102">
    <property type="protein sequence ID" value="PXF44062.1"/>
    <property type="molecule type" value="Genomic_DNA"/>
</dbReference>
<feature type="domain" description="C2H2-type" evidence="2">
    <location>
        <begin position="189"/>
        <end position="211"/>
    </location>
</feature>
<feature type="compositionally biased region" description="Polar residues" evidence="1">
    <location>
        <begin position="356"/>
        <end position="366"/>
    </location>
</feature>
<dbReference type="SMART" id="SM00451">
    <property type="entry name" value="ZnF_U1"/>
    <property type="match status" value="1"/>
</dbReference>
<evidence type="ECO:0000259" key="2">
    <source>
        <dbReference type="PROSITE" id="PS00028"/>
    </source>
</evidence>
<evidence type="ECO:0000313" key="4">
    <source>
        <dbReference type="Proteomes" id="UP000247409"/>
    </source>
</evidence>
<feature type="region of interest" description="Disordered" evidence="1">
    <location>
        <begin position="28"/>
        <end position="182"/>
    </location>
</feature>
<keyword evidence="4" id="KW-1185">Reference proteome</keyword>
<dbReference type="InterPro" id="IPR003604">
    <property type="entry name" value="Matrin/U1-like-C_Znf_C2H2"/>
</dbReference>
<feature type="compositionally biased region" description="Basic and acidic residues" evidence="1">
    <location>
        <begin position="390"/>
        <end position="422"/>
    </location>
</feature>
<feature type="compositionally biased region" description="Acidic residues" evidence="1">
    <location>
        <begin position="283"/>
        <end position="295"/>
    </location>
</feature>
<reference evidence="3 4" key="1">
    <citation type="journal article" date="2018" name="Mol. Biol. Evol.">
        <title>Analysis of the draft genome of the red seaweed Gracilariopsis chorda provides insights into genome size evolution in Rhodophyta.</title>
        <authorList>
            <person name="Lee J."/>
            <person name="Yang E.C."/>
            <person name="Graf L."/>
            <person name="Yang J.H."/>
            <person name="Qiu H."/>
            <person name="Zel Zion U."/>
            <person name="Chan C.X."/>
            <person name="Stephens T.G."/>
            <person name="Weber A.P.M."/>
            <person name="Boo G.H."/>
            <person name="Boo S.M."/>
            <person name="Kim K.M."/>
            <person name="Shin Y."/>
            <person name="Jung M."/>
            <person name="Lee S.J."/>
            <person name="Yim H.S."/>
            <person name="Lee J.H."/>
            <person name="Bhattacharya D."/>
            <person name="Yoon H.S."/>
        </authorList>
    </citation>
    <scope>NUCLEOTIDE SEQUENCE [LARGE SCALE GENOMIC DNA]</scope>
    <source>
        <strain evidence="3 4">SKKU-2015</strain>
        <tissue evidence="3">Whole body</tissue>
    </source>
</reference>
<dbReference type="AlphaFoldDB" id="A0A2V3IPR1"/>
<feature type="compositionally biased region" description="Basic and acidic residues" evidence="1">
    <location>
        <begin position="369"/>
        <end position="378"/>
    </location>
</feature>
<dbReference type="SUPFAM" id="SSF57667">
    <property type="entry name" value="beta-beta-alpha zinc fingers"/>
    <property type="match status" value="1"/>
</dbReference>
<dbReference type="Proteomes" id="UP000247409">
    <property type="component" value="Unassembled WGS sequence"/>
</dbReference>
<comment type="caution">
    <text evidence="3">The sequence shown here is derived from an EMBL/GenBank/DDBJ whole genome shotgun (WGS) entry which is preliminary data.</text>
</comment>
<evidence type="ECO:0000256" key="1">
    <source>
        <dbReference type="SAM" id="MobiDB-lite"/>
    </source>
</evidence>
<feature type="compositionally biased region" description="Polar residues" evidence="1">
    <location>
        <begin position="499"/>
        <end position="509"/>
    </location>
</feature>
<gene>
    <name evidence="3" type="ORF">BWQ96_06143</name>
</gene>
<feature type="region of interest" description="Disordered" evidence="1">
    <location>
        <begin position="245"/>
        <end position="509"/>
    </location>
</feature>
<protein>
    <recommendedName>
        <fullName evidence="2">C2H2-type domain-containing protein</fullName>
    </recommendedName>
</protein>
<evidence type="ECO:0000313" key="3">
    <source>
        <dbReference type="EMBL" id="PXF44062.1"/>
    </source>
</evidence>
<feature type="compositionally biased region" description="Polar residues" evidence="1">
    <location>
        <begin position="305"/>
        <end position="339"/>
    </location>
</feature>
<dbReference type="InterPro" id="IPR036236">
    <property type="entry name" value="Znf_C2H2_sf"/>
</dbReference>
<name>A0A2V3IPR1_9FLOR</name>
<dbReference type="OrthoDB" id="6081at2759"/>
<proteinExistence type="predicted"/>
<feature type="compositionally biased region" description="Polar residues" evidence="1">
    <location>
        <begin position="263"/>
        <end position="276"/>
    </location>
</feature>
<dbReference type="Pfam" id="PF12874">
    <property type="entry name" value="zf-met"/>
    <property type="match status" value="1"/>
</dbReference>
<dbReference type="Gene3D" id="3.30.160.60">
    <property type="entry name" value="Classic Zinc Finger"/>
    <property type="match status" value="1"/>
</dbReference>
<feature type="compositionally biased region" description="Basic and acidic residues" evidence="1">
    <location>
        <begin position="245"/>
        <end position="254"/>
    </location>
</feature>
<feature type="compositionally biased region" description="Acidic residues" evidence="1">
    <location>
        <begin position="28"/>
        <end position="40"/>
    </location>
</feature>
<sequence>MTSASDAPPANDKPIVGSVGLLVEDCEMPDIDWEAYDDPVEPDKPDGNNSDPSSEKPSSHPVVNERSDHVTPDPHPSAEAAPNGDNHPRRDTDFEVSRSLAFLDDIQSDQRPKQVDTPPKPTHPDHLANGNHSNTVPENSPDAELHNPVGRTQDDDNGKTGRYFQSTSWRDRKQNRRKKTAGSVNRLYCDLCGIYCTGQKSMAAHLKGRAHKGKVGQKELDSINKELDRVYEDIDMKSRAEIQQRMEEKRRLDAADSAVPSVEQRNIETPNASRPTQDVPLDPTEDVFGDDDMDIDTIAAPQPSGVPQRSSLEENQPTRTDIQSTAAQGNNEQRASESIQRMHDKEAPVTDAPAQNAPQSSSNVGSHKTALEPEKRPSEGMSSATKKSSGMRERSPPRAQEPERSELPRATERAPKEGENAKEATPTVAPPSLRVDAPPAIRLRSEPISPRLRSEPISPRLRSEPAAAGLRSEQPRSPSLRSEPVPKTNLRSEPLAPTNLRSRPANNVGSVGAGVSQNVTGAAVATNRVKPVAWDPYLSMFNPALVGKEGKRVPDAFLDAVPSMSEWREMRHCVFEKGDDVDKLAFKLMQEILLSPTLGIQASALDHLDRAIKKHGAAHYYSKATGGYSYRKDLADKMWKRERRFIEGDEKWMKEQSDEDKAMHLFCENVHYAFEQGRTLRMCSRRRISRRFRTAEV</sequence>
<accession>A0A2V3IPR1</accession>
<dbReference type="GO" id="GO:0003676">
    <property type="term" value="F:nucleic acid binding"/>
    <property type="evidence" value="ECO:0007669"/>
    <property type="project" value="InterPro"/>
</dbReference>
<feature type="compositionally biased region" description="Basic and acidic residues" evidence="1">
    <location>
        <begin position="86"/>
        <end position="96"/>
    </location>
</feature>
<dbReference type="InterPro" id="IPR013087">
    <property type="entry name" value="Znf_C2H2_type"/>
</dbReference>
<dbReference type="PROSITE" id="PS00028">
    <property type="entry name" value="ZINC_FINGER_C2H2_1"/>
    <property type="match status" value="1"/>
</dbReference>
<organism evidence="3 4">
    <name type="scientific">Gracilariopsis chorda</name>
    <dbReference type="NCBI Taxonomy" id="448386"/>
    <lineage>
        <taxon>Eukaryota</taxon>
        <taxon>Rhodophyta</taxon>
        <taxon>Florideophyceae</taxon>
        <taxon>Rhodymeniophycidae</taxon>
        <taxon>Gracilariales</taxon>
        <taxon>Gracilariaceae</taxon>
        <taxon>Gracilariopsis</taxon>
    </lineage>
</organism>
<feature type="compositionally biased region" description="Basic and acidic residues" evidence="1">
    <location>
        <begin position="53"/>
        <end position="72"/>
    </location>
</feature>